<protein>
    <submittedName>
        <fullName evidence="9">Prothymosin alpha-like</fullName>
    </submittedName>
</protein>
<accession>A0A0N4UZE6</accession>
<name>A0A0N4UZE6_ENTVE</name>
<dbReference type="Proteomes" id="UP000274131">
    <property type="component" value="Unassembled WGS sequence"/>
</dbReference>
<feature type="transmembrane region" description="Helical" evidence="6">
    <location>
        <begin position="30"/>
        <end position="50"/>
    </location>
</feature>
<evidence type="ECO:0000256" key="2">
    <source>
        <dbReference type="ARBA" id="ARBA00022525"/>
    </source>
</evidence>
<evidence type="ECO:0000313" key="7">
    <source>
        <dbReference type="EMBL" id="VDD87559.1"/>
    </source>
</evidence>
<keyword evidence="3" id="KW-0611">Plant defense</keyword>
<feature type="region of interest" description="Disordered" evidence="5">
    <location>
        <begin position="126"/>
        <end position="229"/>
    </location>
</feature>
<feature type="compositionally biased region" description="Acidic residues" evidence="5">
    <location>
        <begin position="161"/>
        <end position="196"/>
    </location>
</feature>
<evidence type="ECO:0000256" key="6">
    <source>
        <dbReference type="SAM" id="Phobius"/>
    </source>
</evidence>
<keyword evidence="6" id="KW-0472">Membrane</keyword>
<dbReference type="EMBL" id="UXUI01007434">
    <property type="protein sequence ID" value="VDD87559.1"/>
    <property type="molecule type" value="Genomic_DNA"/>
</dbReference>
<dbReference type="PROSITE" id="PS00271">
    <property type="entry name" value="THIONIN"/>
    <property type="match status" value="1"/>
</dbReference>
<evidence type="ECO:0000256" key="1">
    <source>
        <dbReference type="ARBA" id="ARBA00004613"/>
    </source>
</evidence>
<reference evidence="9" key="1">
    <citation type="submission" date="2017-02" db="UniProtKB">
        <authorList>
            <consortium name="WormBaseParasite"/>
        </authorList>
    </citation>
    <scope>IDENTIFICATION</scope>
</reference>
<dbReference type="OrthoDB" id="5868977at2759"/>
<dbReference type="AlphaFoldDB" id="A0A0N4UZE6"/>
<dbReference type="GO" id="GO:0005576">
    <property type="term" value="C:extracellular region"/>
    <property type="evidence" value="ECO:0007669"/>
    <property type="project" value="UniProtKB-SubCell"/>
</dbReference>
<dbReference type="WBParaSite" id="EVEC_0000299401-mRNA-1">
    <property type="protein sequence ID" value="EVEC_0000299401-mRNA-1"/>
    <property type="gene ID" value="EVEC_0000299401"/>
</dbReference>
<evidence type="ECO:0000256" key="5">
    <source>
        <dbReference type="SAM" id="MobiDB-lite"/>
    </source>
</evidence>
<comment type="subcellular location">
    <subcellularLocation>
        <location evidence="1">Secreted</location>
    </subcellularLocation>
</comment>
<keyword evidence="6" id="KW-1133">Transmembrane helix</keyword>
<evidence type="ECO:0000256" key="4">
    <source>
        <dbReference type="ARBA" id="ARBA00023157"/>
    </source>
</evidence>
<reference evidence="7 8" key="2">
    <citation type="submission" date="2018-10" db="EMBL/GenBank/DDBJ databases">
        <authorList>
            <consortium name="Pathogen Informatics"/>
        </authorList>
    </citation>
    <scope>NUCLEOTIDE SEQUENCE [LARGE SCALE GENOMIC DNA]</scope>
</reference>
<evidence type="ECO:0000313" key="8">
    <source>
        <dbReference type="Proteomes" id="UP000274131"/>
    </source>
</evidence>
<keyword evidence="2" id="KW-0964">Secreted</keyword>
<evidence type="ECO:0000313" key="9">
    <source>
        <dbReference type="WBParaSite" id="EVEC_0000299401-mRNA-1"/>
    </source>
</evidence>
<organism evidence="9">
    <name type="scientific">Enterobius vermicularis</name>
    <name type="common">Human pinworm</name>
    <dbReference type="NCBI Taxonomy" id="51028"/>
    <lineage>
        <taxon>Eukaryota</taxon>
        <taxon>Metazoa</taxon>
        <taxon>Ecdysozoa</taxon>
        <taxon>Nematoda</taxon>
        <taxon>Chromadorea</taxon>
        <taxon>Rhabditida</taxon>
        <taxon>Spirurina</taxon>
        <taxon>Oxyuridomorpha</taxon>
        <taxon>Oxyuroidea</taxon>
        <taxon>Oxyuridae</taxon>
        <taxon>Enterobius</taxon>
    </lineage>
</organism>
<dbReference type="InterPro" id="IPR001010">
    <property type="entry name" value="Thionin"/>
</dbReference>
<sequence length="229" mass="25124">MWFSCASLSVCCSHHTNRLKYTCCRFGRFAFVRCYLVMAAAAAVCSVSLLDSREVNYNEWRETVSTRPSHDIWCVFSLDNFHSSFIIEVYVCFILITVANMSAVEERVAEKRHLDDKDVENGVAAKEAKLENGSAVHAEKDSTKISSLKEKKVEENKKDEENGEDAEGEDGNEESSGDEGDSVGDEEEGGSEDEEASVGSEEGSTDAEGGDPEEDDGEDGEGEEGESEE</sequence>
<dbReference type="GO" id="GO:0006952">
    <property type="term" value="P:defense response"/>
    <property type="evidence" value="ECO:0007669"/>
    <property type="project" value="UniProtKB-KW"/>
</dbReference>
<gene>
    <name evidence="7" type="ORF">EVEC_LOCUS2702</name>
</gene>
<keyword evidence="8" id="KW-1185">Reference proteome</keyword>
<feature type="compositionally biased region" description="Basic and acidic residues" evidence="5">
    <location>
        <begin position="137"/>
        <end position="160"/>
    </location>
</feature>
<keyword evidence="6" id="KW-0812">Transmembrane</keyword>
<keyword evidence="4" id="KW-1015">Disulfide bond</keyword>
<proteinExistence type="predicted"/>
<feature type="compositionally biased region" description="Acidic residues" evidence="5">
    <location>
        <begin position="203"/>
        <end position="229"/>
    </location>
</feature>
<evidence type="ECO:0000256" key="3">
    <source>
        <dbReference type="ARBA" id="ARBA00022821"/>
    </source>
</evidence>
<feature type="transmembrane region" description="Helical" evidence="6">
    <location>
        <begin position="85"/>
        <end position="104"/>
    </location>
</feature>